<keyword evidence="1" id="KW-1133">Transmembrane helix</keyword>
<dbReference type="EMBL" id="JAUZQC010000018">
    <property type="protein sequence ID" value="KAK5855212.1"/>
    <property type="molecule type" value="Genomic_DNA"/>
</dbReference>
<evidence type="ECO:0000256" key="1">
    <source>
        <dbReference type="SAM" id="Phobius"/>
    </source>
</evidence>
<protein>
    <submittedName>
        <fullName evidence="2">Uncharacterized protein</fullName>
    </submittedName>
</protein>
<accession>A0AAN7X5B7</accession>
<gene>
    <name evidence="2" type="ORF">PBY51_005338</name>
</gene>
<dbReference type="AlphaFoldDB" id="A0AAN7X5B7"/>
<dbReference type="Proteomes" id="UP001346869">
    <property type="component" value="Unassembled WGS sequence"/>
</dbReference>
<keyword evidence="1" id="KW-0812">Transmembrane</keyword>
<feature type="transmembrane region" description="Helical" evidence="1">
    <location>
        <begin position="107"/>
        <end position="127"/>
    </location>
</feature>
<evidence type="ECO:0000313" key="3">
    <source>
        <dbReference type="Proteomes" id="UP001346869"/>
    </source>
</evidence>
<proteinExistence type="predicted"/>
<reference evidence="2 3" key="2">
    <citation type="journal article" date="2023" name="Mol. Biol. Evol.">
        <title>Genomics of Secondarily Temperate Adaptation in the Only Non-Antarctic Icefish.</title>
        <authorList>
            <person name="Rivera-Colon A.G."/>
            <person name="Rayamajhi N."/>
            <person name="Minhas B.F."/>
            <person name="Madrigal G."/>
            <person name="Bilyk K.T."/>
            <person name="Yoon V."/>
            <person name="Hune M."/>
            <person name="Gregory S."/>
            <person name="Cheng C.H.C."/>
            <person name="Catchen J.M."/>
        </authorList>
    </citation>
    <scope>NUCLEOTIDE SEQUENCE [LARGE SCALE GENOMIC DNA]</scope>
    <source>
        <strain evidence="2">JMC-PN-2008</strain>
    </source>
</reference>
<sequence>MDIAAAHIPKLCVALTWPTAALQGFAVTRSLRCVRKSRGPESPWRRRKLQRSQALLFYQHLPFRTSKTMLYKSKRRVQLSIVTTITYVLMGLPAADTQRVSGSVARTLLPGVVWMATTVVHMAMTVTSHIHTV</sequence>
<keyword evidence="3" id="KW-1185">Reference proteome</keyword>
<organism evidence="2 3">
    <name type="scientific">Eleginops maclovinus</name>
    <name type="common">Patagonian blennie</name>
    <name type="synonym">Eleginus maclovinus</name>
    <dbReference type="NCBI Taxonomy" id="56733"/>
    <lineage>
        <taxon>Eukaryota</taxon>
        <taxon>Metazoa</taxon>
        <taxon>Chordata</taxon>
        <taxon>Craniata</taxon>
        <taxon>Vertebrata</taxon>
        <taxon>Euteleostomi</taxon>
        <taxon>Actinopterygii</taxon>
        <taxon>Neopterygii</taxon>
        <taxon>Teleostei</taxon>
        <taxon>Neoteleostei</taxon>
        <taxon>Acanthomorphata</taxon>
        <taxon>Eupercaria</taxon>
        <taxon>Perciformes</taxon>
        <taxon>Notothenioidei</taxon>
        <taxon>Eleginopidae</taxon>
        <taxon>Eleginops</taxon>
    </lineage>
</organism>
<evidence type="ECO:0000313" key="2">
    <source>
        <dbReference type="EMBL" id="KAK5855212.1"/>
    </source>
</evidence>
<keyword evidence="1" id="KW-0472">Membrane</keyword>
<comment type="caution">
    <text evidence="2">The sequence shown here is derived from an EMBL/GenBank/DDBJ whole genome shotgun (WGS) entry which is preliminary data.</text>
</comment>
<name>A0AAN7X5B7_ELEMC</name>
<feature type="transmembrane region" description="Helical" evidence="1">
    <location>
        <begin position="77"/>
        <end position="95"/>
    </location>
</feature>
<reference evidence="2 3" key="1">
    <citation type="journal article" date="2023" name="Genes (Basel)">
        <title>Chromosome-Level Genome Assembly and Circadian Gene Repertoire of the Patagonia Blennie Eleginops maclovinus-The Closest Ancestral Proxy of Antarctic Cryonotothenioids.</title>
        <authorList>
            <person name="Cheng C.C."/>
            <person name="Rivera-Colon A.G."/>
            <person name="Minhas B.F."/>
            <person name="Wilson L."/>
            <person name="Rayamajhi N."/>
            <person name="Vargas-Chacoff L."/>
            <person name="Catchen J.M."/>
        </authorList>
    </citation>
    <scope>NUCLEOTIDE SEQUENCE [LARGE SCALE GENOMIC DNA]</scope>
    <source>
        <strain evidence="2">JMC-PN-2008</strain>
    </source>
</reference>